<accession>A0ABV4NT57</accession>
<evidence type="ECO:0000313" key="1">
    <source>
        <dbReference type="EMBL" id="MFA0809291.1"/>
    </source>
</evidence>
<dbReference type="EMBL" id="JBGMEK010000001">
    <property type="protein sequence ID" value="MFA0809291.1"/>
    <property type="molecule type" value="Genomic_DNA"/>
</dbReference>
<evidence type="ECO:0000313" key="2">
    <source>
        <dbReference type="Proteomes" id="UP001569428"/>
    </source>
</evidence>
<dbReference type="RefSeq" id="WP_371836912.1">
    <property type="nucleotide sequence ID" value="NZ_JBGMEK010000001.1"/>
</dbReference>
<proteinExistence type="predicted"/>
<protein>
    <submittedName>
        <fullName evidence="1">Uncharacterized protein</fullName>
    </submittedName>
</protein>
<dbReference type="Proteomes" id="UP001569428">
    <property type="component" value="Unassembled WGS sequence"/>
</dbReference>
<sequence>MKTNRIHFWGSISIPSGLSSIRVNAVGLEINKSECGEHLKLHIVTDQGNVLPGGILIPLNGNFICECCEALLTHTQDTSSIDVWDSISIPSNGNEVTSDKLEIIQSECGKYLNLRVVSDKGNVLPGGISIPSESNSIRECCEALLAHTQDDADIDIKSTSQHSRIRTEATETLLR</sequence>
<name>A0ABV4NT57_9GAMM</name>
<gene>
    <name evidence="1" type="ORF">ACCI49_00045</name>
</gene>
<comment type="caution">
    <text evidence="1">The sequence shown here is derived from an EMBL/GenBank/DDBJ whole genome shotgun (WGS) entry which is preliminary data.</text>
</comment>
<reference evidence="1 2" key="1">
    <citation type="submission" date="2024-08" db="EMBL/GenBank/DDBJ databases">
        <authorList>
            <person name="Ishaq N."/>
        </authorList>
    </citation>
    <scope>NUCLEOTIDE SEQUENCE [LARGE SCALE GENOMIC DNA]</scope>
    <source>
        <strain evidence="1 2">DSM 18651</strain>
    </source>
</reference>
<organism evidence="1 2">
    <name type="scientific">Microbulbifer epialgicus</name>
    <dbReference type="NCBI Taxonomy" id="393907"/>
    <lineage>
        <taxon>Bacteria</taxon>
        <taxon>Pseudomonadati</taxon>
        <taxon>Pseudomonadota</taxon>
        <taxon>Gammaproteobacteria</taxon>
        <taxon>Cellvibrionales</taxon>
        <taxon>Microbulbiferaceae</taxon>
        <taxon>Microbulbifer</taxon>
    </lineage>
</organism>
<keyword evidence="2" id="KW-1185">Reference proteome</keyword>